<proteinExistence type="predicted"/>
<gene>
    <name evidence="1" type="ORF">MNBD_BACTEROID01-2141</name>
</gene>
<dbReference type="EMBL" id="UOEP01000180">
    <property type="protein sequence ID" value="VAW22900.1"/>
    <property type="molecule type" value="Genomic_DNA"/>
</dbReference>
<organism evidence="1">
    <name type="scientific">hydrothermal vent metagenome</name>
    <dbReference type="NCBI Taxonomy" id="652676"/>
    <lineage>
        <taxon>unclassified sequences</taxon>
        <taxon>metagenomes</taxon>
        <taxon>ecological metagenomes</taxon>
    </lineage>
</organism>
<evidence type="ECO:0000313" key="1">
    <source>
        <dbReference type="EMBL" id="VAW22900.1"/>
    </source>
</evidence>
<protein>
    <submittedName>
        <fullName evidence="1">Uncharacterized protein</fullName>
    </submittedName>
</protein>
<dbReference type="AlphaFoldDB" id="A0A3B0U1P5"/>
<name>A0A3B0U1P5_9ZZZZ</name>
<reference evidence="1" key="1">
    <citation type="submission" date="2018-06" db="EMBL/GenBank/DDBJ databases">
        <authorList>
            <person name="Zhirakovskaya E."/>
        </authorList>
    </citation>
    <scope>NUCLEOTIDE SEQUENCE</scope>
</reference>
<accession>A0A3B0U1P5</accession>
<sequence length="242" mass="26802">MKKLKKTMLFVLALGVLIAGILVLIAFARAWGKTDIEFRVHINEQLIQESTFGEPPTFAIWIENPNTGGLQTIFVTKRAALGDWEGKADVPVALPQWFEVFKIENQSNNLPSYEKPAPLAVTGATPKPGYFTTRVRVTPGSKWNCWIEVNLAGDFNEYYQEYNPEEKTTDEYLTGQPALLYKAEIEAVAGNVVKPKLAGMSVLDTEGGSIVQPVKGITTAAGIFDEMSISVIQPKPRIIEWN</sequence>